<dbReference type="AlphaFoldDB" id="E4U3E4"/>
<sequence>MKIEISKRMKVIFAVVGLVAVLTNPGKLELSDFSDTLNFPSMDTYHNILFFSFGNEYASSDVWTPKYKLVSTHVYYIGMFYNYFSIVKSDDGVMTFKVIAK</sequence>
<keyword evidence="1" id="KW-0614">Plasmid</keyword>
<name>E4U3E4_SULKY</name>
<protein>
    <submittedName>
        <fullName evidence="1">Uncharacterized protein</fullName>
    </submittedName>
</protein>
<dbReference type="RefSeq" id="WP_013449822.1">
    <property type="nucleotide sequence ID" value="NC_014754.1"/>
</dbReference>
<dbReference type="Proteomes" id="UP000008721">
    <property type="component" value="Plasmid pSULKU01"/>
</dbReference>
<gene>
    <name evidence="1" type="ordered locus">Sulku_2551</name>
</gene>
<reference evidence="1 2" key="1">
    <citation type="journal article" date="2012" name="Stand. Genomic Sci.">
        <title>Complete genome sequence of the sulfur compounds oxidizing chemolithoautotroph Sulfuricurvum kujiense type strain (YK-1(T)).</title>
        <authorList>
            <person name="Han C."/>
            <person name="Kotsyurbenko O."/>
            <person name="Chertkov O."/>
            <person name="Held B."/>
            <person name="Lapidus A."/>
            <person name="Nolan M."/>
            <person name="Lucas S."/>
            <person name="Hammon N."/>
            <person name="Deshpande S."/>
            <person name="Cheng J.F."/>
            <person name="Tapia R."/>
            <person name="Goodwin L.A."/>
            <person name="Pitluck S."/>
            <person name="Liolios K."/>
            <person name="Pagani I."/>
            <person name="Ivanova N."/>
            <person name="Mavromatis K."/>
            <person name="Mikhailova N."/>
            <person name="Pati A."/>
            <person name="Chen A."/>
            <person name="Palaniappan K."/>
            <person name="Land M."/>
            <person name="Hauser L."/>
            <person name="Chang Y.J."/>
            <person name="Jeffries C.D."/>
            <person name="Brambilla E.M."/>
            <person name="Rohde M."/>
            <person name="Spring S."/>
            <person name="Sikorski J."/>
            <person name="Goker M."/>
            <person name="Woyke T."/>
            <person name="Bristow J."/>
            <person name="Eisen J.A."/>
            <person name="Markowitz V."/>
            <person name="Hugenholtz P."/>
            <person name="Kyrpides N.C."/>
            <person name="Klenk H.P."/>
            <person name="Detter J.C."/>
        </authorList>
    </citation>
    <scope>NUCLEOTIDE SEQUENCE [LARGE SCALE GENOMIC DNA]</scope>
    <source>
        <strain evidence="2">ATCC BAA-921 / DSM 16994 / JCM 11577 / YK-1</strain>
    </source>
</reference>
<keyword evidence="2" id="KW-1185">Reference proteome</keyword>
<evidence type="ECO:0000313" key="2">
    <source>
        <dbReference type="Proteomes" id="UP000008721"/>
    </source>
</evidence>
<dbReference type="KEGG" id="sku:Sulku_2551"/>
<organism evidence="1 2">
    <name type="scientific">Sulfuricurvum kujiense (strain ATCC BAA-921 / DSM 16994 / JCM 11577 / YK-1)</name>
    <dbReference type="NCBI Taxonomy" id="709032"/>
    <lineage>
        <taxon>Bacteria</taxon>
        <taxon>Pseudomonadati</taxon>
        <taxon>Campylobacterota</taxon>
        <taxon>Epsilonproteobacteria</taxon>
        <taxon>Campylobacterales</taxon>
        <taxon>Sulfurimonadaceae</taxon>
        <taxon>Sulfuricurvum</taxon>
    </lineage>
</organism>
<dbReference type="EMBL" id="CP002356">
    <property type="protein sequence ID" value="ADR35210.1"/>
    <property type="molecule type" value="Genomic_DNA"/>
</dbReference>
<dbReference type="HOGENOM" id="CLU_2290244_0_0_7"/>
<evidence type="ECO:0000313" key="1">
    <source>
        <dbReference type="EMBL" id="ADR35210.1"/>
    </source>
</evidence>
<accession>E4U3E4</accession>
<geneLocation type="plasmid" evidence="1 2">
    <name>pSULKU01</name>
</geneLocation>
<proteinExistence type="predicted"/>